<reference evidence="2" key="2">
    <citation type="submission" date="2022-01" db="EMBL/GenBank/DDBJ databases">
        <authorList>
            <person name="Yamashiro T."/>
            <person name="Shiraishi A."/>
            <person name="Satake H."/>
            <person name="Nakayama K."/>
        </authorList>
    </citation>
    <scope>NUCLEOTIDE SEQUENCE</scope>
</reference>
<evidence type="ECO:0000256" key="1">
    <source>
        <dbReference type="SAM" id="MobiDB-lite"/>
    </source>
</evidence>
<comment type="caution">
    <text evidence="2">The sequence shown here is derived from an EMBL/GenBank/DDBJ whole genome shotgun (WGS) entry which is preliminary data.</text>
</comment>
<feature type="compositionally biased region" description="Basic and acidic residues" evidence="1">
    <location>
        <begin position="24"/>
        <end position="48"/>
    </location>
</feature>
<accession>A0ABQ5CK47</accession>
<feature type="region of interest" description="Disordered" evidence="1">
    <location>
        <begin position="149"/>
        <end position="171"/>
    </location>
</feature>
<feature type="compositionally biased region" description="Basic and acidic residues" evidence="1">
    <location>
        <begin position="93"/>
        <end position="104"/>
    </location>
</feature>
<organism evidence="2 3">
    <name type="scientific">Tanacetum coccineum</name>
    <dbReference type="NCBI Taxonomy" id="301880"/>
    <lineage>
        <taxon>Eukaryota</taxon>
        <taxon>Viridiplantae</taxon>
        <taxon>Streptophyta</taxon>
        <taxon>Embryophyta</taxon>
        <taxon>Tracheophyta</taxon>
        <taxon>Spermatophyta</taxon>
        <taxon>Magnoliopsida</taxon>
        <taxon>eudicotyledons</taxon>
        <taxon>Gunneridae</taxon>
        <taxon>Pentapetalae</taxon>
        <taxon>asterids</taxon>
        <taxon>campanulids</taxon>
        <taxon>Asterales</taxon>
        <taxon>Asteraceae</taxon>
        <taxon>Asteroideae</taxon>
        <taxon>Anthemideae</taxon>
        <taxon>Anthemidinae</taxon>
        <taxon>Tanacetum</taxon>
    </lineage>
</organism>
<reference evidence="2" key="1">
    <citation type="journal article" date="2022" name="Int. J. Mol. Sci.">
        <title>Draft Genome of Tanacetum Coccineum: Genomic Comparison of Closely Related Tanacetum-Family Plants.</title>
        <authorList>
            <person name="Yamashiro T."/>
            <person name="Shiraishi A."/>
            <person name="Nakayama K."/>
            <person name="Satake H."/>
        </authorList>
    </citation>
    <scope>NUCLEOTIDE SEQUENCE</scope>
</reference>
<evidence type="ECO:0000313" key="2">
    <source>
        <dbReference type="EMBL" id="GJT27158.1"/>
    </source>
</evidence>
<sequence length="171" mass="19373">MNTRRREKVDRSSIDAILVIIESNRTESKEQDTSSRSGNDAHVDDADIRPIYNEEPMAENAEQCHDIRPLPAKLTDDKTIELSDQSLESENVCLKKDTSSDQKPNDSLLEQLNKNLNEKQYVLAIFRKRGFAIAALKIEVKKLTGNSVHTKFCKPHSGKPLDNPRKNQSVD</sequence>
<proteinExistence type="predicted"/>
<dbReference type="Proteomes" id="UP001151760">
    <property type="component" value="Unassembled WGS sequence"/>
</dbReference>
<protein>
    <submittedName>
        <fullName evidence="2">Uncharacterized protein</fullName>
    </submittedName>
</protein>
<gene>
    <name evidence="2" type="ORF">Tco_0907433</name>
</gene>
<name>A0ABQ5CK47_9ASTR</name>
<feature type="region of interest" description="Disordered" evidence="1">
    <location>
        <begin position="86"/>
        <end position="106"/>
    </location>
</feature>
<evidence type="ECO:0000313" key="3">
    <source>
        <dbReference type="Proteomes" id="UP001151760"/>
    </source>
</evidence>
<feature type="region of interest" description="Disordered" evidence="1">
    <location>
        <begin position="22"/>
        <end position="72"/>
    </location>
</feature>
<feature type="compositionally biased region" description="Basic and acidic residues" evidence="1">
    <location>
        <begin position="62"/>
        <end position="72"/>
    </location>
</feature>
<keyword evidence="3" id="KW-1185">Reference proteome</keyword>
<dbReference type="EMBL" id="BQNB010014354">
    <property type="protein sequence ID" value="GJT27158.1"/>
    <property type="molecule type" value="Genomic_DNA"/>
</dbReference>